<protein>
    <recommendedName>
        <fullName evidence="3">Bacterial virulence factor</fullName>
    </recommendedName>
</protein>
<sequence>MNQANLKLRSVERWIATSRSVSPQLEMEADSRLGRLSHLSFDPVDALAQMPMTLGLYGHSPEGKHHLLSALIEKDGYWPGVLLGDKTFNYLTHINPGVAPLMAVRFTQTRPPKVDNYPLLLELYSETMLAIKLMQRYHEGGDVRKVTESDLAIRLATLQARRLPHPASGGDIHRFAAVTQAWKNQDSREDGTDDGLLYQIAELAGWLSISDRASLFSFLWGDDPAVTEEWTQLAYTLAQLGHAEQVLAPASLIVDNMMLPAEGFLIPACQDKPAEATDVMICPLENGQPGTHVSLNSERLAQLCACLTLTIDHDAPLGNIDIIDIPVGELDSYARRLQPDTLLMCNVVTDHQHTAQTAQMLCNWLDRTQDNTPSPLPRLVWAVTPFDLRFQGLGHLDDGVQHLLNRAGKHWGILQALDNHNLFTLREWLKDALTPKYREQRLSGLRASRQACLDEQLFGLLTPTISRVKEAENLVRALQTHSAHFGELVSELTLSRSQLHQCWLQYQQKPGQTLTPDLTLDLFATDTDVQPAEKHDVLLADIIYKRWVNHVRQLSWRTQIVEKLGLPKEQLSALCNVLIISAHHLGLCQHMQQALAPHDKNMALAITCASNVFSDYISWLGYQHVPVDQRPESKVNPGRAIFAPVDHAGTDKRLTQLGEQQVLGHTRYIYDWLVGLYHRATDCITSPYNTMPEAEMKSLLSILNADAPADTSP</sequence>
<dbReference type="InterPro" id="IPR017030">
    <property type="entry name" value="Vir_effector_SfrC"/>
</dbReference>
<comment type="caution">
    <text evidence="1">The sequence shown here is derived from an EMBL/GenBank/DDBJ whole genome shotgun (WGS) entry which is preliminary data.</text>
</comment>
<organism evidence="1 2">
    <name type="scientific">Citrobacter amalonaticus</name>
    <dbReference type="NCBI Taxonomy" id="35703"/>
    <lineage>
        <taxon>Bacteria</taxon>
        <taxon>Pseudomonadati</taxon>
        <taxon>Pseudomonadota</taxon>
        <taxon>Gammaproteobacteria</taxon>
        <taxon>Enterobacterales</taxon>
        <taxon>Enterobacteriaceae</taxon>
        <taxon>Citrobacter</taxon>
    </lineage>
</organism>
<gene>
    <name evidence="1" type="ORF">C3430_24680</name>
</gene>
<dbReference type="Proteomes" id="UP000237003">
    <property type="component" value="Unassembled WGS sequence"/>
</dbReference>
<evidence type="ECO:0008006" key="3">
    <source>
        <dbReference type="Google" id="ProtNLM"/>
    </source>
</evidence>
<dbReference type="AlphaFoldDB" id="A0A2S4RRE4"/>
<evidence type="ECO:0000313" key="1">
    <source>
        <dbReference type="EMBL" id="POU61204.1"/>
    </source>
</evidence>
<accession>A0A2S4RRE4</accession>
<proteinExistence type="predicted"/>
<dbReference type="RefSeq" id="WP_103780330.1">
    <property type="nucleotide sequence ID" value="NZ_PQLX01000013.1"/>
</dbReference>
<dbReference type="Pfam" id="PF10139">
    <property type="entry name" value="Virul_Fac"/>
    <property type="match status" value="2"/>
</dbReference>
<name>A0A2S4RRE4_CITAM</name>
<evidence type="ECO:0000313" key="2">
    <source>
        <dbReference type="Proteomes" id="UP000237003"/>
    </source>
</evidence>
<dbReference type="OrthoDB" id="1060501at2"/>
<dbReference type="EMBL" id="PQLX01000013">
    <property type="protein sequence ID" value="POU61204.1"/>
    <property type="molecule type" value="Genomic_DNA"/>
</dbReference>
<reference evidence="1 2" key="1">
    <citation type="submission" date="2018-01" db="EMBL/GenBank/DDBJ databases">
        <title>Complete genome sequences of 14 Citrobacter spp. isolated from plant in Canada.</title>
        <authorList>
            <person name="Bhandare S.G."/>
            <person name="Colavecchio A."/>
            <person name="Jeukens J."/>
            <person name="Emond-Rheault J.-G."/>
            <person name="Freschi L."/>
            <person name="Hamel J."/>
            <person name="Kukavica-Ibrulj I."/>
            <person name="Levesque R."/>
            <person name="Goodridge L."/>
        </authorList>
    </citation>
    <scope>NUCLEOTIDE SEQUENCE [LARGE SCALE GENOMIC DNA]</scope>
    <source>
        <strain evidence="1 2">S1285</strain>
    </source>
</reference>